<proteinExistence type="predicted"/>
<organism evidence="2">
    <name type="scientific">Anopheles sinensis</name>
    <name type="common">Mosquito</name>
    <dbReference type="NCBI Taxonomy" id="74873"/>
    <lineage>
        <taxon>Eukaryota</taxon>
        <taxon>Metazoa</taxon>
        <taxon>Ecdysozoa</taxon>
        <taxon>Arthropoda</taxon>
        <taxon>Hexapoda</taxon>
        <taxon>Insecta</taxon>
        <taxon>Pterygota</taxon>
        <taxon>Neoptera</taxon>
        <taxon>Endopterygota</taxon>
        <taxon>Diptera</taxon>
        <taxon>Nematocera</taxon>
        <taxon>Culicoidea</taxon>
        <taxon>Culicidae</taxon>
        <taxon>Anophelinae</taxon>
        <taxon>Anopheles</taxon>
    </lineage>
</organism>
<protein>
    <submittedName>
        <fullName evidence="2 3">Calcium-binding protein</fullName>
    </submittedName>
</protein>
<reference evidence="3" key="2">
    <citation type="submission" date="2020-05" db="UniProtKB">
        <authorList>
            <consortium name="EnsemblMetazoa"/>
        </authorList>
    </citation>
    <scope>IDENTIFICATION</scope>
</reference>
<dbReference type="EnsemblMetazoa" id="ASIC018692-RA">
    <property type="protein sequence ID" value="ASIC018692-PA"/>
    <property type="gene ID" value="ASIC018692"/>
</dbReference>
<gene>
    <name evidence="2" type="ORF">ZHAS_00018692</name>
</gene>
<feature type="region of interest" description="Disordered" evidence="1">
    <location>
        <begin position="1"/>
        <end position="28"/>
    </location>
</feature>
<feature type="compositionally biased region" description="Polar residues" evidence="1">
    <location>
        <begin position="51"/>
        <end position="67"/>
    </location>
</feature>
<sequence length="168" mass="17354">MKASDSTVKLWSATSSPSTSTENLYVGTHSQLPSAGQVALGTLGKTSGRNFHQQQQQRYPAGQSWTRSGLPDPATGGPAQPSRQQSRAAGKAHDQHHRPLLANGYGPPDHIAEGVGGAGNQLISENITLTLASADGLMKGGSGEAVTDGGGGGGLRCHAVVLYRVRFK</sequence>
<evidence type="ECO:0000313" key="4">
    <source>
        <dbReference type="Proteomes" id="UP000030765"/>
    </source>
</evidence>
<keyword evidence="4" id="KW-1185">Reference proteome</keyword>
<dbReference type="EMBL" id="KE525349">
    <property type="protein sequence ID" value="KFB50658.1"/>
    <property type="molecule type" value="Genomic_DNA"/>
</dbReference>
<accession>A0A084WKB4</accession>
<dbReference type="AlphaFoldDB" id="A0A084WKB4"/>
<dbReference type="Proteomes" id="UP000030765">
    <property type="component" value="Unassembled WGS sequence"/>
</dbReference>
<dbReference type="EMBL" id="ATLV01024105">
    <property type="status" value="NOT_ANNOTATED_CDS"/>
    <property type="molecule type" value="Genomic_DNA"/>
</dbReference>
<reference evidence="2 4" key="1">
    <citation type="journal article" date="2014" name="BMC Genomics">
        <title>Genome sequence of Anopheles sinensis provides insight into genetics basis of mosquito competence for malaria parasites.</title>
        <authorList>
            <person name="Zhou D."/>
            <person name="Zhang D."/>
            <person name="Ding G."/>
            <person name="Shi L."/>
            <person name="Hou Q."/>
            <person name="Ye Y."/>
            <person name="Xu Y."/>
            <person name="Zhou H."/>
            <person name="Xiong C."/>
            <person name="Li S."/>
            <person name="Yu J."/>
            <person name="Hong S."/>
            <person name="Yu X."/>
            <person name="Zou P."/>
            <person name="Chen C."/>
            <person name="Chang X."/>
            <person name="Wang W."/>
            <person name="Lv Y."/>
            <person name="Sun Y."/>
            <person name="Ma L."/>
            <person name="Shen B."/>
            <person name="Zhu C."/>
        </authorList>
    </citation>
    <scope>NUCLEOTIDE SEQUENCE [LARGE SCALE GENOMIC DNA]</scope>
</reference>
<evidence type="ECO:0000256" key="1">
    <source>
        <dbReference type="SAM" id="MobiDB-lite"/>
    </source>
</evidence>
<dbReference type="VEuPathDB" id="VectorBase:ASIC018692"/>
<name>A0A084WKB4_ANOSI</name>
<evidence type="ECO:0000313" key="2">
    <source>
        <dbReference type="EMBL" id="KFB50658.1"/>
    </source>
</evidence>
<feature type="region of interest" description="Disordered" evidence="1">
    <location>
        <begin position="51"/>
        <end position="117"/>
    </location>
</feature>
<dbReference type="VEuPathDB" id="VectorBase:ASIS015350"/>
<evidence type="ECO:0000313" key="3">
    <source>
        <dbReference type="EnsemblMetazoa" id="ASIC018692-PA"/>
    </source>
</evidence>